<proteinExistence type="predicted"/>
<evidence type="ECO:0000313" key="4">
    <source>
        <dbReference type="Proteomes" id="UP000001357"/>
    </source>
</evidence>
<dbReference type="GO" id="GO:0016787">
    <property type="term" value="F:hydrolase activity"/>
    <property type="evidence" value="ECO:0007669"/>
    <property type="project" value="UniProtKB-KW"/>
</dbReference>
<dbReference type="STRING" id="81824.A9UWM0"/>
<evidence type="ECO:0000259" key="2">
    <source>
        <dbReference type="Pfam" id="PF07859"/>
    </source>
</evidence>
<dbReference type="InterPro" id="IPR029058">
    <property type="entry name" value="AB_hydrolase_fold"/>
</dbReference>
<gene>
    <name evidence="3" type="ORF">MONBRDRAFT_24502</name>
</gene>
<dbReference type="EMBL" id="CH991548">
    <property type="protein sequence ID" value="EDQ90070.1"/>
    <property type="molecule type" value="Genomic_DNA"/>
</dbReference>
<protein>
    <recommendedName>
        <fullName evidence="2">Alpha/beta hydrolase fold-3 domain-containing protein</fullName>
    </recommendedName>
</protein>
<sequence>MPRLVRTFLATAFVWFLRAQVDTFWTWFQWRVWFHHPRTIGHDEKRLASGIAKLERVPYGPHRLEQLHKLEPDEEHAAQLADAPCRHMLYAHGGGFVFASSAVLLQSVTSFVRRGFTVYSMDYPLAPEDRFPTALISVLDCLHWIRETEGVERVVVLGDSAGASLVSMAAAIIMNDKLRRDFAQATARPELESWSYPVIERLGCLYGLLDQTSWRGRQLKQITMIENFLAEGGIASCLELYASQSNVFENRLCLMDIVDEIERFPRTLFIGGSQDPLVYSTVVAHEKLLTKNLDVHCKIYPARHGFFGVPLEWTFGAWRTDAQPAFELLAHFFEQPIEAVEANSALGPDAVDAERGSQTSRPAYQHIQGHRRRCSWDRTGQTCCSEDRGDFGLYALKAYDRIVSDLHSEADDSDSDSTVSAEQVLRTTMLRRR</sequence>
<dbReference type="RefSeq" id="XP_001744837.1">
    <property type="nucleotide sequence ID" value="XM_001744785.1"/>
</dbReference>
<dbReference type="Pfam" id="PF07859">
    <property type="entry name" value="Abhydrolase_3"/>
    <property type="match status" value="1"/>
</dbReference>
<name>A9UWM0_MONBE</name>
<dbReference type="KEGG" id="mbr:MONBRDRAFT_24502"/>
<accession>A9UWM0</accession>
<evidence type="ECO:0000256" key="1">
    <source>
        <dbReference type="ARBA" id="ARBA00022801"/>
    </source>
</evidence>
<dbReference type="SUPFAM" id="SSF53474">
    <property type="entry name" value="alpha/beta-Hydrolases"/>
    <property type="match status" value="1"/>
</dbReference>
<dbReference type="eggNOG" id="ENOG502S3W8">
    <property type="taxonomic scope" value="Eukaryota"/>
</dbReference>
<dbReference type="AlphaFoldDB" id="A9UWM0"/>
<reference evidence="3 4" key="1">
    <citation type="journal article" date="2008" name="Nature">
        <title>The genome of the choanoflagellate Monosiga brevicollis and the origin of metazoans.</title>
        <authorList>
            <consortium name="JGI Sequencing"/>
            <person name="King N."/>
            <person name="Westbrook M.J."/>
            <person name="Young S.L."/>
            <person name="Kuo A."/>
            <person name="Abedin M."/>
            <person name="Chapman J."/>
            <person name="Fairclough S."/>
            <person name="Hellsten U."/>
            <person name="Isogai Y."/>
            <person name="Letunic I."/>
            <person name="Marr M."/>
            <person name="Pincus D."/>
            <person name="Putnam N."/>
            <person name="Rokas A."/>
            <person name="Wright K.J."/>
            <person name="Zuzow R."/>
            <person name="Dirks W."/>
            <person name="Good M."/>
            <person name="Goodstein D."/>
            <person name="Lemons D."/>
            <person name="Li W."/>
            <person name="Lyons J.B."/>
            <person name="Morris A."/>
            <person name="Nichols S."/>
            <person name="Richter D.J."/>
            <person name="Salamov A."/>
            <person name="Bork P."/>
            <person name="Lim W.A."/>
            <person name="Manning G."/>
            <person name="Miller W.T."/>
            <person name="McGinnis W."/>
            <person name="Shapiro H."/>
            <person name="Tjian R."/>
            <person name="Grigoriev I.V."/>
            <person name="Rokhsar D."/>
        </authorList>
    </citation>
    <scope>NUCLEOTIDE SEQUENCE [LARGE SCALE GENOMIC DNA]</scope>
    <source>
        <strain evidence="4">MX1 / ATCC 50154</strain>
    </source>
</reference>
<keyword evidence="4" id="KW-1185">Reference proteome</keyword>
<dbReference type="GeneID" id="5890353"/>
<organism evidence="3 4">
    <name type="scientific">Monosiga brevicollis</name>
    <name type="common">Choanoflagellate</name>
    <dbReference type="NCBI Taxonomy" id="81824"/>
    <lineage>
        <taxon>Eukaryota</taxon>
        <taxon>Choanoflagellata</taxon>
        <taxon>Craspedida</taxon>
        <taxon>Salpingoecidae</taxon>
        <taxon>Monosiga</taxon>
    </lineage>
</organism>
<dbReference type="InterPro" id="IPR050300">
    <property type="entry name" value="GDXG_lipolytic_enzyme"/>
</dbReference>
<keyword evidence="1" id="KW-0378">Hydrolase</keyword>
<feature type="domain" description="Alpha/beta hydrolase fold-3" evidence="2">
    <location>
        <begin position="88"/>
        <end position="306"/>
    </location>
</feature>
<dbReference type="PANTHER" id="PTHR48081">
    <property type="entry name" value="AB HYDROLASE SUPERFAMILY PROTEIN C4A8.06C"/>
    <property type="match status" value="1"/>
</dbReference>
<dbReference type="Gene3D" id="3.40.50.1820">
    <property type="entry name" value="alpha/beta hydrolase"/>
    <property type="match status" value="1"/>
</dbReference>
<dbReference type="InterPro" id="IPR013094">
    <property type="entry name" value="AB_hydrolase_3"/>
</dbReference>
<dbReference type="OMA" id="YSMDYPL"/>
<dbReference type="InParanoid" id="A9UWM0"/>
<dbReference type="Proteomes" id="UP000001357">
    <property type="component" value="Unassembled WGS sequence"/>
</dbReference>
<evidence type="ECO:0000313" key="3">
    <source>
        <dbReference type="EMBL" id="EDQ90070.1"/>
    </source>
</evidence>